<feature type="region of interest" description="Disordered" evidence="6">
    <location>
        <begin position="1"/>
        <end position="26"/>
    </location>
</feature>
<organism evidence="8 9">
    <name type="scientific">Pseudonocardia halophobica</name>
    <dbReference type="NCBI Taxonomy" id="29401"/>
    <lineage>
        <taxon>Bacteria</taxon>
        <taxon>Bacillati</taxon>
        <taxon>Actinomycetota</taxon>
        <taxon>Actinomycetes</taxon>
        <taxon>Pseudonocardiales</taxon>
        <taxon>Pseudonocardiaceae</taxon>
        <taxon>Pseudonocardia</taxon>
    </lineage>
</organism>
<dbReference type="Pfam" id="PF01184">
    <property type="entry name" value="Gpr1_Fun34_YaaH"/>
    <property type="match status" value="1"/>
</dbReference>
<comment type="similarity">
    <text evidence="2">Belongs to the acetate uptake transporter (AceTr) (TC 2.A.96) family.</text>
</comment>
<dbReference type="Proteomes" id="UP001143463">
    <property type="component" value="Unassembled WGS sequence"/>
</dbReference>
<evidence type="ECO:0000313" key="9">
    <source>
        <dbReference type="Proteomes" id="UP001143463"/>
    </source>
</evidence>
<keyword evidence="3 7" id="KW-0812">Transmembrane</keyword>
<evidence type="ECO:0000256" key="1">
    <source>
        <dbReference type="ARBA" id="ARBA00004141"/>
    </source>
</evidence>
<feature type="transmembrane region" description="Helical" evidence="7">
    <location>
        <begin position="151"/>
        <end position="172"/>
    </location>
</feature>
<dbReference type="InterPro" id="IPR000791">
    <property type="entry name" value="Gpr1/Fun34/SatP-like"/>
</dbReference>
<accession>A0A9W6L0D5</accession>
<protein>
    <recommendedName>
        <fullName evidence="10">Succinate-acetate transporter protein</fullName>
    </recommendedName>
</protein>
<comment type="caution">
    <text evidence="8">The sequence shown here is derived from an EMBL/GenBank/DDBJ whole genome shotgun (WGS) entry which is preliminary data.</text>
</comment>
<feature type="transmembrane region" description="Helical" evidence="7">
    <location>
        <begin position="125"/>
        <end position="144"/>
    </location>
</feature>
<dbReference type="GO" id="GO:0015123">
    <property type="term" value="F:acetate transmembrane transporter activity"/>
    <property type="evidence" value="ECO:0007669"/>
    <property type="project" value="TreeGrafter"/>
</dbReference>
<keyword evidence="5 7" id="KW-0472">Membrane</keyword>
<gene>
    <name evidence="8" type="ORF">GCM10017577_25730</name>
</gene>
<reference evidence="8" key="2">
    <citation type="submission" date="2023-01" db="EMBL/GenBank/DDBJ databases">
        <authorList>
            <person name="Sun Q."/>
            <person name="Evtushenko L."/>
        </authorList>
    </citation>
    <scope>NUCLEOTIDE SEQUENCE</scope>
    <source>
        <strain evidence="8">VKM Ac-1069</strain>
    </source>
</reference>
<evidence type="ECO:0000256" key="7">
    <source>
        <dbReference type="SAM" id="Phobius"/>
    </source>
</evidence>
<feature type="transmembrane region" description="Helical" evidence="7">
    <location>
        <begin position="59"/>
        <end position="84"/>
    </location>
</feature>
<evidence type="ECO:0000256" key="6">
    <source>
        <dbReference type="SAM" id="MobiDB-lite"/>
    </source>
</evidence>
<evidence type="ECO:0000256" key="2">
    <source>
        <dbReference type="ARBA" id="ARBA00005587"/>
    </source>
</evidence>
<feature type="transmembrane region" description="Helical" evidence="7">
    <location>
        <begin position="91"/>
        <end position="113"/>
    </location>
</feature>
<evidence type="ECO:0000313" key="8">
    <source>
        <dbReference type="EMBL" id="GLL11432.1"/>
    </source>
</evidence>
<reference evidence="8" key="1">
    <citation type="journal article" date="2014" name="Int. J. Syst. Evol. Microbiol.">
        <title>Complete genome sequence of Corynebacterium casei LMG S-19264T (=DSM 44701T), isolated from a smear-ripened cheese.</title>
        <authorList>
            <consortium name="US DOE Joint Genome Institute (JGI-PGF)"/>
            <person name="Walter F."/>
            <person name="Albersmeier A."/>
            <person name="Kalinowski J."/>
            <person name="Ruckert C."/>
        </authorList>
    </citation>
    <scope>NUCLEOTIDE SEQUENCE</scope>
    <source>
        <strain evidence="8">VKM Ac-1069</strain>
    </source>
</reference>
<keyword evidence="9" id="KW-1185">Reference proteome</keyword>
<dbReference type="PANTHER" id="PTHR31123:SF4">
    <property type="entry name" value="PROTEIN ALCS"/>
    <property type="match status" value="1"/>
</dbReference>
<name>A0A9W6L0D5_9PSEU</name>
<evidence type="ECO:0000256" key="3">
    <source>
        <dbReference type="ARBA" id="ARBA00022692"/>
    </source>
</evidence>
<comment type="subcellular location">
    <subcellularLocation>
        <location evidence="1">Membrane</location>
        <topology evidence="1">Multi-pass membrane protein</topology>
    </subcellularLocation>
</comment>
<evidence type="ECO:0008006" key="10">
    <source>
        <dbReference type="Google" id="ProtNLM"/>
    </source>
</evidence>
<feature type="transmembrane region" description="Helical" evidence="7">
    <location>
        <begin position="178"/>
        <end position="198"/>
    </location>
</feature>
<keyword evidence="4 7" id="KW-1133">Transmembrane helix</keyword>
<dbReference type="InterPro" id="IPR051633">
    <property type="entry name" value="AceTr"/>
</dbReference>
<proteinExistence type="inferred from homology"/>
<feature type="transmembrane region" description="Helical" evidence="7">
    <location>
        <begin position="34"/>
        <end position="53"/>
    </location>
</feature>
<dbReference type="RefSeq" id="WP_037046323.1">
    <property type="nucleotide sequence ID" value="NZ_BAAAUZ010000042.1"/>
</dbReference>
<sequence>MSTEHGLSEPALDPAGAAGPAAPAAPPAPTGNPALLGLPAFLVGGIGLTLYLFGYLPAAAVGTLVPMTLLVSVLGLLVAGVWAIRIGQGAVGAIFTVFATFWLSYGYLVLSLVNDWLKIPAENAAAAQGTFLIAWLAVFAVLTLATLRLPLAFTTLFALVTITVALVLTATLNGSTGLLTIAGITAALFCLTAVYIFVDGMTQELGGRARPMGAPLVR</sequence>
<feature type="compositionally biased region" description="Low complexity" evidence="6">
    <location>
        <begin position="10"/>
        <end position="22"/>
    </location>
</feature>
<evidence type="ECO:0000256" key="4">
    <source>
        <dbReference type="ARBA" id="ARBA00022989"/>
    </source>
</evidence>
<dbReference type="AlphaFoldDB" id="A0A9W6L0D5"/>
<dbReference type="EMBL" id="BSFQ01000008">
    <property type="protein sequence ID" value="GLL11432.1"/>
    <property type="molecule type" value="Genomic_DNA"/>
</dbReference>
<evidence type="ECO:0000256" key="5">
    <source>
        <dbReference type="ARBA" id="ARBA00023136"/>
    </source>
</evidence>
<dbReference type="GO" id="GO:0005886">
    <property type="term" value="C:plasma membrane"/>
    <property type="evidence" value="ECO:0007669"/>
    <property type="project" value="TreeGrafter"/>
</dbReference>
<dbReference type="PANTHER" id="PTHR31123">
    <property type="entry name" value="ACCUMULATION OF DYADS PROTEIN 2-RELATED"/>
    <property type="match status" value="1"/>
</dbReference>